<proteinExistence type="predicted"/>
<dbReference type="PANTHER" id="PTHR24014:SF4">
    <property type="entry name" value="2-OXOGLUTARATE AND IRON-DEPENDENT OXYGENASE DOMAIN-CONTAINING PROTEIN 2"/>
    <property type="match status" value="1"/>
</dbReference>
<accession>A0A7G2DZ20</accession>
<reference evidence="3 4" key="1">
    <citation type="submission" date="2020-09" db="EMBL/GenBank/DDBJ databases">
        <authorList>
            <person name="Ashkenazy H."/>
        </authorList>
    </citation>
    <scope>NUCLEOTIDE SEQUENCE [LARGE SCALE GENOMIC DNA]</scope>
    <source>
        <strain evidence="4">cv. Cdm-0</strain>
    </source>
</reference>
<evidence type="ECO:0000256" key="1">
    <source>
        <dbReference type="ARBA" id="ARBA00022896"/>
    </source>
</evidence>
<feature type="region of interest" description="Disordered" evidence="2">
    <location>
        <begin position="1"/>
        <end position="41"/>
    </location>
</feature>
<dbReference type="Pfam" id="PF25238">
    <property type="entry name" value="OGFOD2-like"/>
    <property type="match status" value="1"/>
</dbReference>
<name>A0A7G2DZ20_ARATH</name>
<dbReference type="Proteomes" id="UP000516314">
    <property type="component" value="Chromosome 1"/>
</dbReference>
<evidence type="ECO:0000313" key="4">
    <source>
        <dbReference type="Proteomes" id="UP000516314"/>
    </source>
</evidence>
<dbReference type="PANTHER" id="PTHR24014">
    <property type="entry name" value="2-OXOGLUTARATE AND IRON-DEPENDENT OXYGENASE DOMAIN-CONTAINING PROTEIN 2"/>
    <property type="match status" value="1"/>
</dbReference>
<keyword evidence="1" id="KW-0847">Vitamin C</keyword>
<dbReference type="GO" id="GO:0031418">
    <property type="term" value="F:L-ascorbic acid binding"/>
    <property type="evidence" value="ECO:0007669"/>
    <property type="project" value="UniProtKB-KW"/>
</dbReference>
<evidence type="ECO:0000256" key="2">
    <source>
        <dbReference type="SAM" id="MobiDB-lite"/>
    </source>
</evidence>
<sequence length="219" mass="24377">MSRRGNENAAPEPKVVVTPSNKNNENDIPPPLNNDASSSKSPAITTVTESVGFHETINEGDTVESFKSVISPGVFVSEMPQPRFCEIMISMVEKLGEWVNVTKIQIMRPNFMSKYCFVLDEFGMDSSMLNNLIEVTLKYLQSIVLQYSPLKCLDQHVPDLLLIVVKIGIMNKEEIFDDSHIPDQVVLHHSARATTCGHWANVNLLSTGDENVAEGILKF</sequence>
<dbReference type="AlphaFoldDB" id="A0A7G2DZ20"/>
<evidence type="ECO:0000313" key="3">
    <source>
        <dbReference type="EMBL" id="CAD5314898.1"/>
    </source>
</evidence>
<organism evidence="3 4">
    <name type="scientific">Arabidopsis thaliana</name>
    <name type="common">Mouse-ear cress</name>
    <dbReference type="NCBI Taxonomy" id="3702"/>
    <lineage>
        <taxon>Eukaryota</taxon>
        <taxon>Viridiplantae</taxon>
        <taxon>Streptophyta</taxon>
        <taxon>Embryophyta</taxon>
        <taxon>Tracheophyta</taxon>
        <taxon>Spermatophyta</taxon>
        <taxon>Magnoliopsida</taxon>
        <taxon>eudicotyledons</taxon>
        <taxon>Gunneridae</taxon>
        <taxon>Pentapetalae</taxon>
        <taxon>rosids</taxon>
        <taxon>malvids</taxon>
        <taxon>Brassicales</taxon>
        <taxon>Brassicaceae</taxon>
        <taxon>Camelineae</taxon>
        <taxon>Arabidopsis</taxon>
    </lineage>
</organism>
<protein>
    <submittedName>
        <fullName evidence="3">(thale cress) hypothetical protein</fullName>
    </submittedName>
</protein>
<gene>
    <name evidence="3" type="ORF">AT9943_LOCUS3312</name>
</gene>
<dbReference type="EMBL" id="LR881466">
    <property type="protein sequence ID" value="CAD5314898.1"/>
    <property type="molecule type" value="Genomic_DNA"/>
</dbReference>